<evidence type="ECO:0000313" key="12">
    <source>
        <dbReference type="EMBL" id="KYQ71233.1"/>
    </source>
</evidence>
<comment type="similarity">
    <text evidence="3 10">Belongs to the alpha-carbonic anhydrase family.</text>
</comment>
<keyword evidence="10" id="KW-0732">Signal</keyword>
<organism evidence="12 13">
    <name type="scientific">Acinetobacter pragensis</name>
    <dbReference type="NCBI Taxonomy" id="1806892"/>
    <lineage>
        <taxon>Bacteria</taxon>
        <taxon>Pseudomonadati</taxon>
        <taxon>Pseudomonadota</taxon>
        <taxon>Gammaproteobacteria</taxon>
        <taxon>Moraxellales</taxon>
        <taxon>Moraxellaceae</taxon>
        <taxon>Acinetobacter</taxon>
    </lineage>
</organism>
<protein>
    <recommendedName>
        <fullName evidence="5 10">Carbonic anhydrase</fullName>
        <ecNumber evidence="4 10">4.2.1.1</ecNumber>
    </recommendedName>
</protein>
<evidence type="ECO:0000256" key="8">
    <source>
        <dbReference type="ARBA" id="ARBA00023239"/>
    </source>
</evidence>
<dbReference type="EC" id="4.2.1.1" evidence="4 10"/>
<evidence type="ECO:0000256" key="3">
    <source>
        <dbReference type="ARBA" id="ARBA00010718"/>
    </source>
</evidence>
<proteinExistence type="inferred from homology"/>
<evidence type="ECO:0000313" key="13">
    <source>
        <dbReference type="Proteomes" id="UP000076276"/>
    </source>
</evidence>
<evidence type="ECO:0000256" key="4">
    <source>
        <dbReference type="ARBA" id="ARBA00012925"/>
    </source>
</evidence>
<dbReference type="GO" id="GO:0004089">
    <property type="term" value="F:carbonate dehydratase activity"/>
    <property type="evidence" value="ECO:0007669"/>
    <property type="project" value="UniProtKB-UniRule"/>
</dbReference>
<evidence type="ECO:0000256" key="5">
    <source>
        <dbReference type="ARBA" id="ARBA00014628"/>
    </source>
</evidence>
<dbReference type="SUPFAM" id="SSF51069">
    <property type="entry name" value="Carbonic anhydrase"/>
    <property type="match status" value="1"/>
</dbReference>
<comment type="function">
    <text evidence="2 10">Reversible hydration of carbon dioxide.</text>
</comment>
<comment type="cofactor">
    <cofactor evidence="1 10">
        <name>Zn(2+)</name>
        <dbReference type="ChEBI" id="CHEBI:29105"/>
    </cofactor>
</comment>
<dbReference type="OrthoDB" id="5327615at2"/>
<dbReference type="GO" id="GO:0008270">
    <property type="term" value="F:zinc ion binding"/>
    <property type="evidence" value="ECO:0007669"/>
    <property type="project" value="UniProtKB-UniRule"/>
</dbReference>
<dbReference type="PANTHER" id="PTHR18952:SF265">
    <property type="entry name" value="CARBONIC ANHYDRASE"/>
    <property type="match status" value="1"/>
</dbReference>
<comment type="caution">
    <text evidence="12">The sequence shown here is derived from an EMBL/GenBank/DDBJ whole genome shotgun (WGS) entry which is preliminary data.</text>
</comment>
<feature type="domain" description="Alpha-carbonic anhydrase" evidence="11">
    <location>
        <begin position="25"/>
        <end position="244"/>
    </location>
</feature>
<accession>A0A151XZI4</accession>
<dbReference type="Proteomes" id="UP000076276">
    <property type="component" value="Unassembled WGS sequence"/>
</dbReference>
<keyword evidence="13" id="KW-1185">Reference proteome</keyword>
<evidence type="ECO:0000256" key="9">
    <source>
        <dbReference type="ARBA" id="ARBA00048348"/>
    </source>
</evidence>
<gene>
    <name evidence="12" type="ORF">AZH43_15770</name>
</gene>
<evidence type="ECO:0000256" key="2">
    <source>
        <dbReference type="ARBA" id="ARBA00002904"/>
    </source>
</evidence>
<dbReference type="EMBL" id="LUAW01000031">
    <property type="protein sequence ID" value="KYQ71233.1"/>
    <property type="molecule type" value="Genomic_DNA"/>
</dbReference>
<evidence type="ECO:0000256" key="6">
    <source>
        <dbReference type="ARBA" id="ARBA00022723"/>
    </source>
</evidence>
<keyword evidence="7 10" id="KW-0862">Zinc</keyword>
<feature type="signal peptide" evidence="10">
    <location>
        <begin position="1"/>
        <end position="19"/>
    </location>
</feature>
<dbReference type="RefSeq" id="WP_067670477.1">
    <property type="nucleotide sequence ID" value="NZ_CBCSIK010000002.1"/>
</dbReference>
<dbReference type="InterPro" id="IPR041891">
    <property type="entry name" value="Alpha_CA_prokaryot-like"/>
</dbReference>
<dbReference type="Gene3D" id="3.10.200.10">
    <property type="entry name" value="Alpha carbonic anhydrase"/>
    <property type="match status" value="1"/>
</dbReference>
<dbReference type="AlphaFoldDB" id="A0A151XZI4"/>
<dbReference type="PROSITE" id="PS00162">
    <property type="entry name" value="ALPHA_CA_1"/>
    <property type="match status" value="1"/>
</dbReference>
<dbReference type="PROSITE" id="PS51144">
    <property type="entry name" value="ALPHA_CA_2"/>
    <property type="match status" value="1"/>
</dbReference>
<dbReference type="SMART" id="SM01057">
    <property type="entry name" value="Carb_anhydrase"/>
    <property type="match status" value="1"/>
</dbReference>
<dbReference type="CDD" id="cd03124">
    <property type="entry name" value="alpha_CA_prokaryotic_like"/>
    <property type="match status" value="1"/>
</dbReference>
<evidence type="ECO:0000256" key="10">
    <source>
        <dbReference type="RuleBase" id="RU367011"/>
    </source>
</evidence>
<comment type="catalytic activity">
    <reaction evidence="9 10">
        <text>hydrogencarbonate + H(+) = CO2 + H2O</text>
        <dbReference type="Rhea" id="RHEA:10748"/>
        <dbReference type="ChEBI" id="CHEBI:15377"/>
        <dbReference type="ChEBI" id="CHEBI:15378"/>
        <dbReference type="ChEBI" id="CHEBI:16526"/>
        <dbReference type="ChEBI" id="CHEBI:17544"/>
        <dbReference type="EC" id="4.2.1.1"/>
    </reaction>
</comment>
<dbReference type="PANTHER" id="PTHR18952">
    <property type="entry name" value="CARBONIC ANHYDRASE"/>
    <property type="match status" value="1"/>
</dbReference>
<evidence type="ECO:0000256" key="1">
    <source>
        <dbReference type="ARBA" id="ARBA00001947"/>
    </source>
</evidence>
<dbReference type="STRING" id="1806892.AZH43_15770"/>
<dbReference type="InterPro" id="IPR036398">
    <property type="entry name" value="CA_dom_sf"/>
</dbReference>
<evidence type="ECO:0000259" key="11">
    <source>
        <dbReference type="PROSITE" id="PS51144"/>
    </source>
</evidence>
<dbReference type="Pfam" id="PF00194">
    <property type="entry name" value="Carb_anhydrase"/>
    <property type="match status" value="1"/>
</dbReference>
<reference evidence="12 13" key="1">
    <citation type="submission" date="2016-03" db="EMBL/GenBank/DDBJ databases">
        <title>Acinetobacter genomospecies 28 strain ANC 4149.</title>
        <authorList>
            <person name="Radolfova-Krizova L."/>
            <person name="Nemec A."/>
        </authorList>
    </citation>
    <scope>NUCLEOTIDE SEQUENCE [LARGE SCALE GENOMIC DNA]</scope>
    <source>
        <strain evidence="12 13">ANC 4149</strain>
    </source>
</reference>
<dbReference type="InterPro" id="IPR018338">
    <property type="entry name" value="Carbonic_anhydrase_a-class_CS"/>
</dbReference>
<sequence length="244" mass="27366">MYKSLTAFSLFLISSALPAAEQTGALWSYSGQTAPIHWSSLDPHYGSCAGQNQSPINIERGVDAKLAPLKFNYRTQAKQIKVNELTLQVDFNSGASVVIDGQPFELKQFHIHTPSENWLHGKQYPLELHLVHANAQGELAVVALLYKQGQENKALNTVLRHMPKSENAVQLNRKINAAEILPKRLAYYRFNGSLTTPPCTEGVRWIVLKEIQTVSAQQLHAFEQQLEHPNNRPVQPQNARLVLE</sequence>
<evidence type="ECO:0000256" key="7">
    <source>
        <dbReference type="ARBA" id="ARBA00022833"/>
    </source>
</evidence>
<dbReference type="InterPro" id="IPR001148">
    <property type="entry name" value="CA_dom"/>
</dbReference>
<keyword evidence="8 10" id="KW-0456">Lyase</keyword>
<keyword evidence="6 10" id="KW-0479">Metal-binding</keyword>
<dbReference type="InterPro" id="IPR023561">
    <property type="entry name" value="Carbonic_anhydrase_a-class"/>
</dbReference>
<feature type="chain" id="PRO_5025098511" description="Carbonic anhydrase" evidence="10">
    <location>
        <begin position="20"/>
        <end position="244"/>
    </location>
</feature>
<name>A0A151XZI4_9GAMM</name>